<reference evidence="16" key="1">
    <citation type="submission" date="2021-03" db="EMBL/GenBank/DDBJ databases">
        <authorList>
            <person name="Tran Van P."/>
        </authorList>
    </citation>
    <scope>NUCLEOTIDE SEQUENCE</scope>
</reference>
<gene>
    <name evidence="16" type="ORF">TPAB3V08_LOCUS4124</name>
</gene>
<evidence type="ECO:0000256" key="4">
    <source>
        <dbReference type="ARBA" id="ARBA00006267"/>
    </source>
</evidence>
<evidence type="ECO:0000256" key="8">
    <source>
        <dbReference type="ARBA" id="ARBA00022643"/>
    </source>
</evidence>
<dbReference type="Gene3D" id="2.40.30.10">
    <property type="entry name" value="Translation factors"/>
    <property type="match status" value="1"/>
</dbReference>
<evidence type="ECO:0000259" key="15">
    <source>
        <dbReference type="PROSITE" id="PS51384"/>
    </source>
</evidence>
<dbReference type="SUPFAM" id="SSF63380">
    <property type="entry name" value="Riboflavin synthase domain-like"/>
    <property type="match status" value="1"/>
</dbReference>
<comment type="cofactor">
    <cofactor evidence="2">
        <name>heme b</name>
        <dbReference type="ChEBI" id="CHEBI:60344"/>
    </cofactor>
</comment>
<evidence type="ECO:0000256" key="14">
    <source>
        <dbReference type="ARBA" id="ARBA00023004"/>
    </source>
</evidence>
<evidence type="ECO:0000256" key="2">
    <source>
        <dbReference type="ARBA" id="ARBA00001970"/>
    </source>
</evidence>
<dbReference type="PRINTS" id="PR00369">
    <property type="entry name" value="FLAVODOXIN"/>
</dbReference>
<keyword evidence="8" id="KW-0288">FMN</keyword>
<dbReference type="Gene3D" id="3.40.50.360">
    <property type="match status" value="1"/>
</dbReference>
<dbReference type="Pfam" id="PF00667">
    <property type="entry name" value="FAD_binding_1"/>
    <property type="match status" value="1"/>
</dbReference>
<keyword evidence="14" id="KW-0408">Iron</keyword>
<keyword evidence="17" id="KW-1185">Reference proteome</keyword>
<comment type="similarity">
    <text evidence="4">Belongs to the NOS family.</text>
</comment>
<dbReference type="PANTHER" id="PTHR43410:SF1">
    <property type="entry name" value="NITRIC OXIDE SYNTHASE"/>
    <property type="match status" value="1"/>
</dbReference>
<evidence type="ECO:0000313" key="16">
    <source>
        <dbReference type="EMBL" id="CAG2057145.1"/>
    </source>
</evidence>
<comment type="cofactor">
    <cofactor evidence="3">
        <name>FAD</name>
        <dbReference type="ChEBI" id="CHEBI:57692"/>
    </cofactor>
</comment>
<comment type="cofactor">
    <cofactor evidence="1">
        <name>FMN</name>
        <dbReference type="ChEBI" id="CHEBI:58210"/>
    </cofactor>
</comment>
<dbReference type="EMBL" id="CAJPIN010004931">
    <property type="protein sequence ID" value="CAG2057145.1"/>
    <property type="molecule type" value="Genomic_DNA"/>
</dbReference>
<dbReference type="InterPro" id="IPR017927">
    <property type="entry name" value="FAD-bd_FR_type"/>
</dbReference>
<evidence type="ECO:0000256" key="9">
    <source>
        <dbReference type="ARBA" id="ARBA00022723"/>
    </source>
</evidence>
<evidence type="ECO:0000256" key="11">
    <source>
        <dbReference type="ARBA" id="ARBA00022857"/>
    </source>
</evidence>
<sequence length="608" mass="67912">MENPTLGPSKPLHRELQRNYQNETLTSYGLQLIRKNINRARYVREDNPGNSRHGKVESQPCISCDPLQCPTDLRRHSRVACGTGLLLVERSGSFNNLPLPTLTFPAKLATLVPELSVSFPRGYSTSPHKPADSDHLRAADDKYRKVGDTANFIVGGFCKQITAAEEEEEENKREKGSLKVVGIVLTFAWRKSGKPFWKKLSTPERYSNLDLPVIGSLVYCESNILDHAANEAGHSDLLFPCCPRFAVFALGSSAYPNFCAFGKYVDNLLGELGGERLLKLAQGDEMCGQEQAFRKWAPEVFRVACETFCLDDDDTFLEATIALKSPTLSASTVRFMETKAEPMDAALSKCHNKKVSTCNVAGAFNLHGDNASRATMLIHISTELPYLPGDHVGVFASNRPEMVEGILARLQSPGDLNVPVELQIMKETHTSNGVVKTWEPHERLPACSLRTLFTKFLDITTPPDPNLLQHFSSVATDPEEQQRLRLLATATAFEDWRHWRFPHLLEVLEEFPSVRPSAALLAAQLSPLQPRFYSISSSPMVHPGQIHITVAVVTYRTQGMRKAQFRGSVPPFMWKKRGKQFRENTSNAPDRDLNPYIPVIIILGIFRV</sequence>
<evidence type="ECO:0000256" key="12">
    <source>
        <dbReference type="ARBA" id="ARBA00022860"/>
    </source>
</evidence>
<protein>
    <recommendedName>
        <fullName evidence="5">nitric-oxide synthase (NADPH)</fullName>
        <ecNumber evidence="5">1.14.13.39</ecNumber>
    </recommendedName>
</protein>
<dbReference type="InterPro" id="IPR003097">
    <property type="entry name" value="CysJ-like_FAD-binding"/>
</dbReference>
<dbReference type="PANTHER" id="PTHR43410">
    <property type="entry name" value="NITRIC OXIDE SYNTHASE OXYGENASE"/>
    <property type="match status" value="1"/>
</dbReference>
<evidence type="ECO:0000256" key="6">
    <source>
        <dbReference type="ARBA" id="ARBA00022617"/>
    </source>
</evidence>
<dbReference type="Proteomes" id="UP001153148">
    <property type="component" value="Unassembled WGS sequence"/>
</dbReference>
<accession>A0ABN7NQL9</accession>
<comment type="caution">
    <text evidence="16">The sequence shown here is derived from an EMBL/GenBank/DDBJ whole genome shotgun (WGS) entry which is preliminary data.</text>
</comment>
<dbReference type="InterPro" id="IPR001094">
    <property type="entry name" value="Flavdoxin-like"/>
</dbReference>
<dbReference type="PROSITE" id="PS51384">
    <property type="entry name" value="FAD_FR"/>
    <property type="match status" value="1"/>
</dbReference>
<keyword evidence="11" id="KW-0521">NADP</keyword>
<dbReference type="InterPro" id="IPR008254">
    <property type="entry name" value="Flavodoxin/NO_synth"/>
</dbReference>
<evidence type="ECO:0000256" key="10">
    <source>
        <dbReference type="ARBA" id="ARBA00022827"/>
    </source>
</evidence>
<evidence type="ECO:0000256" key="1">
    <source>
        <dbReference type="ARBA" id="ARBA00001917"/>
    </source>
</evidence>
<evidence type="ECO:0000256" key="5">
    <source>
        <dbReference type="ARBA" id="ARBA00012989"/>
    </source>
</evidence>
<keyword evidence="12" id="KW-0112">Calmodulin-binding</keyword>
<keyword evidence="7" id="KW-0285">Flavoprotein</keyword>
<dbReference type="Gene3D" id="1.20.990.10">
    <property type="entry name" value="NADPH-cytochrome p450 Reductase, Chain A, domain 3"/>
    <property type="match status" value="1"/>
</dbReference>
<organism evidence="16 17">
    <name type="scientific">Timema podura</name>
    <name type="common">Walking stick</name>
    <dbReference type="NCBI Taxonomy" id="61482"/>
    <lineage>
        <taxon>Eukaryota</taxon>
        <taxon>Metazoa</taxon>
        <taxon>Ecdysozoa</taxon>
        <taxon>Arthropoda</taxon>
        <taxon>Hexapoda</taxon>
        <taxon>Insecta</taxon>
        <taxon>Pterygota</taxon>
        <taxon>Neoptera</taxon>
        <taxon>Polyneoptera</taxon>
        <taxon>Phasmatodea</taxon>
        <taxon>Timematodea</taxon>
        <taxon>Timematoidea</taxon>
        <taxon>Timematidae</taxon>
        <taxon>Timema</taxon>
    </lineage>
</organism>
<dbReference type="InterPro" id="IPR023173">
    <property type="entry name" value="NADPH_Cyt_P450_Rdtase_alpha"/>
</dbReference>
<name>A0ABN7NQL9_TIMPD</name>
<evidence type="ECO:0000256" key="13">
    <source>
        <dbReference type="ARBA" id="ARBA00023002"/>
    </source>
</evidence>
<keyword evidence="9" id="KW-0479">Metal-binding</keyword>
<dbReference type="SUPFAM" id="SSF52218">
    <property type="entry name" value="Flavoproteins"/>
    <property type="match status" value="1"/>
</dbReference>
<dbReference type="InterPro" id="IPR017938">
    <property type="entry name" value="Riboflavin_synthase-like_b-brl"/>
</dbReference>
<keyword evidence="10" id="KW-0274">FAD</keyword>
<proteinExistence type="inferred from homology"/>
<evidence type="ECO:0000313" key="17">
    <source>
        <dbReference type="Proteomes" id="UP001153148"/>
    </source>
</evidence>
<dbReference type="InterPro" id="IPR029039">
    <property type="entry name" value="Flavoprotein-like_sf"/>
</dbReference>
<dbReference type="InterPro" id="IPR050607">
    <property type="entry name" value="NOS"/>
</dbReference>
<feature type="domain" description="FAD-binding FR-type" evidence="15">
    <location>
        <begin position="353"/>
        <end position="608"/>
    </location>
</feature>
<keyword evidence="13" id="KW-0560">Oxidoreductase</keyword>
<evidence type="ECO:0000256" key="3">
    <source>
        <dbReference type="ARBA" id="ARBA00001974"/>
    </source>
</evidence>
<dbReference type="Pfam" id="PF00258">
    <property type="entry name" value="Flavodoxin_1"/>
    <property type="match status" value="1"/>
</dbReference>
<dbReference type="EC" id="1.14.13.39" evidence="5"/>
<evidence type="ECO:0000256" key="7">
    <source>
        <dbReference type="ARBA" id="ARBA00022630"/>
    </source>
</evidence>
<keyword evidence="6" id="KW-0349">Heme</keyword>